<sequence>MFSEKELHVINHLLTLALQNMKLHDNPDKFSDETAVLANQIINKIIWGERAAAVATAHPYGDSDNGNLVSWEPSSNCQYRE</sequence>
<name>A0A2Z4MKJ8_BREBE</name>
<accession>A0A2Z4MKJ8</accession>
<dbReference type="EMBL" id="CP030117">
    <property type="protein sequence ID" value="AWX56923.1"/>
    <property type="molecule type" value="Genomic_DNA"/>
</dbReference>
<organism evidence="2 3">
    <name type="scientific">Brevibacillus brevis</name>
    <name type="common">Bacillus brevis</name>
    <dbReference type="NCBI Taxonomy" id="1393"/>
    <lineage>
        <taxon>Bacteria</taxon>
        <taxon>Bacillati</taxon>
        <taxon>Bacillota</taxon>
        <taxon>Bacilli</taxon>
        <taxon>Bacillales</taxon>
        <taxon>Paenibacillaceae</taxon>
        <taxon>Brevibacillus</taxon>
    </lineage>
</organism>
<feature type="region of interest" description="Disordered" evidence="1">
    <location>
        <begin position="59"/>
        <end position="81"/>
    </location>
</feature>
<proteinExistence type="predicted"/>
<evidence type="ECO:0000313" key="2">
    <source>
        <dbReference type="EMBL" id="AWX56923.1"/>
    </source>
</evidence>
<gene>
    <name evidence="2" type="ORF">AB432_018540</name>
</gene>
<evidence type="ECO:0000313" key="3">
    <source>
        <dbReference type="Proteomes" id="UP000036061"/>
    </source>
</evidence>
<protein>
    <submittedName>
        <fullName evidence="2">Uncharacterized protein</fullName>
    </submittedName>
</protein>
<reference evidence="2 3" key="1">
    <citation type="journal article" date="2015" name="Genome Announc.">
        <title>Draft Genome Sequence of Brevibacillus brevis DZQ7, a Plant Growth-Promoting Rhizobacterium with Broad-Spectrum Antimicrobial Activity.</title>
        <authorList>
            <person name="Hou Q."/>
            <person name="Wang C."/>
            <person name="Hou X."/>
            <person name="Xia Z."/>
            <person name="Ye J."/>
            <person name="Liu K."/>
            <person name="Liu H."/>
            <person name="Wang J."/>
            <person name="Guo H."/>
            <person name="Yu X."/>
            <person name="Yang Y."/>
            <person name="Du B."/>
            <person name="Ding Y."/>
        </authorList>
    </citation>
    <scope>NUCLEOTIDE SEQUENCE [LARGE SCALE GENOMIC DNA]</scope>
    <source>
        <strain evidence="2 3">DZQ7</strain>
    </source>
</reference>
<feature type="compositionally biased region" description="Polar residues" evidence="1">
    <location>
        <begin position="64"/>
        <end position="81"/>
    </location>
</feature>
<evidence type="ECO:0000256" key="1">
    <source>
        <dbReference type="SAM" id="MobiDB-lite"/>
    </source>
</evidence>
<dbReference type="Proteomes" id="UP000036061">
    <property type="component" value="Chromosome"/>
</dbReference>
<dbReference type="AlphaFoldDB" id="A0A2Z4MKJ8"/>